<proteinExistence type="inferred from homology"/>
<dbReference type="SMART" id="SM00116">
    <property type="entry name" value="CBS"/>
    <property type="match status" value="4"/>
</dbReference>
<evidence type="ECO:0000313" key="7">
    <source>
        <dbReference type="EnsemblProtists" id="PYU1_T006841"/>
    </source>
</evidence>
<evidence type="ECO:0000259" key="6">
    <source>
        <dbReference type="PROSITE" id="PS51371"/>
    </source>
</evidence>
<dbReference type="InterPro" id="IPR000644">
    <property type="entry name" value="CBS_dom"/>
</dbReference>
<evidence type="ECO:0000313" key="8">
    <source>
        <dbReference type="Proteomes" id="UP000019132"/>
    </source>
</evidence>
<dbReference type="InterPro" id="IPR050511">
    <property type="entry name" value="AMPK_gamma/SDS23_families"/>
</dbReference>
<evidence type="ECO:0000256" key="5">
    <source>
        <dbReference type="SAM" id="MobiDB-lite"/>
    </source>
</evidence>
<feature type="domain" description="CBS" evidence="6">
    <location>
        <begin position="281"/>
        <end position="339"/>
    </location>
</feature>
<keyword evidence="3 4" id="KW-0129">CBS domain</keyword>
<evidence type="ECO:0000256" key="4">
    <source>
        <dbReference type="PROSITE-ProRule" id="PRU00703"/>
    </source>
</evidence>
<dbReference type="Gene3D" id="3.10.580.10">
    <property type="entry name" value="CBS-domain"/>
    <property type="match status" value="2"/>
</dbReference>
<dbReference type="SUPFAM" id="SSF54631">
    <property type="entry name" value="CBS-domain pair"/>
    <property type="match status" value="2"/>
</dbReference>
<keyword evidence="8" id="KW-1185">Reference proteome</keyword>
<evidence type="ECO:0000256" key="1">
    <source>
        <dbReference type="ARBA" id="ARBA00006750"/>
    </source>
</evidence>
<dbReference type="CDD" id="cd04618">
    <property type="entry name" value="CBS_euAMPK_gamma-like_repeat1"/>
    <property type="match status" value="1"/>
</dbReference>
<dbReference type="EnsemblProtists" id="PYU1_T006841">
    <property type="protein sequence ID" value="PYU1_T006841"/>
    <property type="gene ID" value="PYU1_G006827"/>
</dbReference>
<evidence type="ECO:0000256" key="3">
    <source>
        <dbReference type="ARBA" id="ARBA00023122"/>
    </source>
</evidence>
<reference evidence="8" key="2">
    <citation type="submission" date="2010-04" db="EMBL/GenBank/DDBJ databases">
        <authorList>
            <person name="Buell R."/>
            <person name="Hamilton J."/>
            <person name="Hostetler J."/>
        </authorList>
    </citation>
    <scope>NUCLEOTIDE SEQUENCE [LARGE SCALE GENOMIC DNA]</scope>
    <source>
        <strain evidence="8">DAOM:BR144</strain>
    </source>
</reference>
<dbReference type="InterPro" id="IPR046342">
    <property type="entry name" value="CBS_dom_sf"/>
</dbReference>
<reference evidence="8" key="1">
    <citation type="journal article" date="2010" name="Genome Biol.">
        <title>Genome sequence of the necrotrophic plant pathogen Pythium ultimum reveals original pathogenicity mechanisms and effector repertoire.</title>
        <authorList>
            <person name="Levesque C.A."/>
            <person name="Brouwer H."/>
            <person name="Cano L."/>
            <person name="Hamilton J.P."/>
            <person name="Holt C."/>
            <person name="Huitema E."/>
            <person name="Raffaele S."/>
            <person name="Robideau G.P."/>
            <person name="Thines M."/>
            <person name="Win J."/>
            <person name="Zerillo M.M."/>
            <person name="Beakes G.W."/>
            <person name="Boore J.L."/>
            <person name="Busam D."/>
            <person name="Dumas B."/>
            <person name="Ferriera S."/>
            <person name="Fuerstenberg S.I."/>
            <person name="Gachon C.M."/>
            <person name="Gaulin E."/>
            <person name="Govers F."/>
            <person name="Grenville-Briggs L."/>
            <person name="Horner N."/>
            <person name="Hostetler J."/>
            <person name="Jiang R.H."/>
            <person name="Johnson J."/>
            <person name="Krajaejun T."/>
            <person name="Lin H."/>
            <person name="Meijer H.J."/>
            <person name="Moore B."/>
            <person name="Morris P."/>
            <person name="Phuntmart V."/>
            <person name="Puiu D."/>
            <person name="Shetty J."/>
            <person name="Stajich J.E."/>
            <person name="Tripathy S."/>
            <person name="Wawra S."/>
            <person name="van West P."/>
            <person name="Whitty B.R."/>
            <person name="Coutinho P.M."/>
            <person name="Henrissat B."/>
            <person name="Martin F."/>
            <person name="Thomas P.D."/>
            <person name="Tyler B.M."/>
            <person name="De Vries R.P."/>
            <person name="Kamoun S."/>
            <person name="Yandell M."/>
            <person name="Tisserat N."/>
            <person name="Buell C.R."/>
        </authorList>
    </citation>
    <scope>NUCLEOTIDE SEQUENCE</scope>
    <source>
        <strain evidence="8">DAOM:BR144</strain>
    </source>
</reference>
<feature type="domain" description="CBS" evidence="6">
    <location>
        <begin position="121"/>
        <end position="185"/>
    </location>
</feature>
<keyword evidence="2" id="KW-0677">Repeat</keyword>
<feature type="compositionally biased region" description="Polar residues" evidence="5">
    <location>
        <begin position="14"/>
        <end position="24"/>
    </location>
</feature>
<feature type="region of interest" description="Disordered" evidence="5">
    <location>
        <begin position="1"/>
        <end position="68"/>
    </location>
</feature>
<comment type="similarity">
    <text evidence="1">Belongs to the 5'-AMP-activated protein kinase gamma subunit family.</text>
</comment>
<dbReference type="VEuPathDB" id="FungiDB:PYU1_G006827"/>
<accession>K3WPE9</accession>
<dbReference type="HOGENOM" id="CLU_021740_4_0_1"/>
<name>K3WPE9_GLOUD</name>
<reference evidence="7" key="3">
    <citation type="submission" date="2015-02" db="UniProtKB">
        <authorList>
            <consortium name="EnsemblProtists"/>
        </authorList>
    </citation>
    <scope>IDENTIFICATION</scope>
    <source>
        <strain evidence="7">DAOM BR144</strain>
    </source>
</reference>
<feature type="domain" description="CBS" evidence="6">
    <location>
        <begin position="205"/>
        <end position="269"/>
    </location>
</feature>
<protein>
    <recommendedName>
        <fullName evidence="6">CBS domain-containing protein</fullName>
    </recommendedName>
</protein>
<dbReference type="STRING" id="431595.K3WPE9"/>
<dbReference type="PROSITE" id="PS51371">
    <property type="entry name" value="CBS"/>
    <property type="match status" value="3"/>
</dbReference>
<dbReference type="PANTHER" id="PTHR13780:SF35">
    <property type="entry name" value="LD22662P"/>
    <property type="match status" value="1"/>
</dbReference>
<dbReference type="PANTHER" id="PTHR13780">
    <property type="entry name" value="AMP-ACTIVATED PROTEIN KINASE, GAMMA REGULATORY SUBUNIT"/>
    <property type="match status" value="1"/>
</dbReference>
<dbReference type="Pfam" id="PF00571">
    <property type="entry name" value="CBS"/>
    <property type="match status" value="4"/>
</dbReference>
<sequence length="409" mass="45623">MSHDGYYNADGGSHSAQQPSQPFGGNNHIDDMPRIHVPIQDAYMGDGDDTPGGRAAAERRGSASPGLSFSLNGDYQRTGSTHSLHSSSSALDLSQASVFDVVKEARKVIRAFLLEHQCYELIKNSGKVVVFDVKIPINLAFFAMVEHDIKSVPIWDADQAQFVGMFTATDFVNILRHFYIRGSPMNELAEHSIASWRAIPRSLSLSPQREGMLSITPEDSLYQACKLLRDNRLHRLPVLDPIQNSVLSVITHSGILEFLVSTFREQRRLFDQPIFDLGIGVYSDLITVPEDMQLIRVLHTLVERRVSALPIVDSSGMVVNIYCVSNVTELVKDRSLTQLDMPVGDILRIQAAEGNVGEGLHLCYKTDTLHMIFERFAAVKAHRLVCVDEYTRCVGIVSLSDLFNYFIQE</sequence>
<dbReference type="eggNOG" id="KOG1764">
    <property type="taxonomic scope" value="Eukaryota"/>
</dbReference>
<dbReference type="AlphaFoldDB" id="K3WPE9"/>
<dbReference type="InParanoid" id="K3WPE9"/>
<dbReference type="OMA" id="TASIHPF"/>
<dbReference type="EMBL" id="GL376635">
    <property type="status" value="NOT_ANNOTATED_CDS"/>
    <property type="molecule type" value="Genomic_DNA"/>
</dbReference>
<evidence type="ECO:0000256" key="2">
    <source>
        <dbReference type="ARBA" id="ARBA00022737"/>
    </source>
</evidence>
<dbReference type="Proteomes" id="UP000019132">
    <property type="component" value="Unassembled WGS sequence"/>
</dbReference>
<organism evidence="7 8">
    <name type="scientific">Globisporangium ultimum (strain ATCC 200006 / CBS 805.95 / DAOM BR144)</name>
    <name type="common">Pythium ultimum</name>
    <dbReference type="NCBI Taxonomy" id="431595"/>
    <lineage>
        <taxon>Eukaryota</taxon>
        <taxon>Sar</taxon>
        <taxon>Stramenopiles</taxon>
        <taxon>Oomycota</taxon>
        <taxon>Peronosporomycetes</taxon>
        <taxon>Pythiales</taxon>
        <taxon>Pythiaceae</taxon>
        <taxon>Globisporangium</taxon>
    </lineage>
</organism>